<name>A0A2I0XI69_9ASPA</name>
<organism evidence="1 2">
    <name type="scientific">Dendrobium catenatum</name>
    <dbReference type="NCBI Taxonomy" id="906689"/>
    <lineage>
        <taxon>Eukaryota</taxon>
        <taxon>Viridiplantae</taxon>
        <taxon>Streptophyta</taxon>
        <taxon>Embryophyta</taxon>
        <taxon>Tracheophyta</taxon>
        <taxon>Spermatophyta</taxon>
        <taxon>Magnoliopsida</taxon>
        <taxon>Liliopsida</taxon>
        <taxon>Asparagales</taxon>
        <taxon>Orchidaceae</taxon>
        <taxon>Epidendroideae</taxon>
        <taxon>Malaxideae</taxon>
        <taxon>Dendrobiinae</taxon>
        <taxon>Dendrobium</taxon>
    </lineage>
</organism>
<reference evidence="1 2" key="1">
    <citation type="journal article" date="2016" name="Sci. Rep.">
        <title>The Dendrobium catenatum Lindl. genome sequence provides insights into polysaccharide synthase, floral development and adaptive evolution.</title>
        <authorList>
            <person name="Zhang G.Q."/>
            <person name="Xu Q."/>
            <person name="Bian C."/>
            <person name="Tsai W.C."/>
            <person name="Yeh C.M."/>
            <person name="Liu K.W."/>
            <person name="Yoshida K."/>
            <person name="Zhang L.S."/>
            <person name="Chang S.B."/>
            <person name="Chen F."/>
            <person name="Shi Y."/>
            <person name="Su Y.Y."/>
            <person name="Zhang Y.Q."/>
            <person name="Chen L.J."/>
            <person name="Yin Y."/>
            <person name="Lin M."/>
            <person name="Huang H."/>
            <person name="Deng H."/>
            <person name="Wang Z.W."/>
            <person name="Zhu S.L."/>
            <person name="Zhao X."/>
            <person name="Deng C."/>
            <person name="Niu S.C."/>
            <person name="Huang J."/>
            <person name="Wang M."/>
            <person name="Liu G.H."/>
            <person name="Yang H.J."/>
            <person name="Xiao X.J."/>
            <person name="Hsiao Y.Y."/>
            <person name="Wu W.L."/>
            <person name="Chen Y.Y."/>
            <person name="Mitsuda N."/>
            <person name="Ohme-Takagi M."/>
            <person name="Luo Y.B."/>
            <person name="Van de Peer Y."/>
            <person name="Liu Z.J."/>
        </authorList>
    </citation>
    <scope>NUCLEOTIDE SEQUENCE [LARGE SCALE GENOMIC DNA]</scope>
    <source>
        <tissue evidence="1">The whole plant</tissue>
    </source>
</reference>
<dbReference type="AlphaFoldDB" id="A0A2I0XI69"/>
<protein>
    <submittedName>
        <fullName evidence="1">Uncharacterized protein</fullName>
    </submittedName>
</protein>
<dbReference type="Proteomes" id="UP000233837">
    <property type="component" value="Unassembled WGS sequence"/>
</dbReference>
<proteinExistence type="predicted"/>
<keyword evidence="2" id="KW-1185">Reference proteome</keyword>
<dbReference type="EMBL" id="KZ501864">
    <property type="protein sequence ID" value="PKU87612.1"/>
    <property type="molecule type" value="Genomic_DNA"/>
</dbReference>
<evidence type="ECO:0000313" key="2">
    <source>
        <dbReference type="Proteomes" id="UP000233837"/>
    </source>
</evidence>
<evidence type="ECO:0000313" key="1">
    <source>
        <dbReference type="EMBL" id="PKU87612.1"/>
    </source>
</evidence>
<sequence>MEVVEVAAESSWQACKQCPQSVAAPVQQCKLQSGSPIDQTFLSTDQPVSAGVEEQGRYVHQPGRSVQISEDQPEHHLGCTPGRLKNGLIFQADLTIILADQFKSWENCPEHRPIFELADIYRHEVTKGF</sequence>
<gene>
    <name evidence="1" type="ORF">MA16_Dca009784</name>
</gene>
<accession>A0A2I0XI69</accession>
<reference evidence="1 2" key="2">
    <citation type="journal article" date="2017" name="Nature">
        <title>The Apostasia genome and the evolution of orchids.</title>
        <authorList>
            <person name="Zhang G.Q."/>
            <person name="Liu K.W."/>
            <person name="Li Z."/>
            <person name="Lohaus R."/>
            <person name="Hsiao Y.Y."/>
            <person name="Niu S.C."/>
            <person name="Wang J.Y."/>
            <person name="Lin Y.C."/>
            <person name="Xu Q."/>
            <person name="Chen L.J."/>
            <person name="Yoshida K."/>
            <person name="Fujiwara S."/>
            <person name="Wang Z.W."/>
            <person name="Zhang Y.Q."/>
            <person name="Mitsuda N."/>
            <person name="Wang M."/>
            <person name="Liu G.H."/>
            <person name="Pecoraro L."/>
            <person name="Huang H.X."/>
            <person name="Xiao X.J."/>
            <person name="Lin M."/>
            <person name="Wu X.Y."/>
            <person name="Wu W.L."/>
            <person name="Chen Y.Y."/>
            <person name="Chang S.B."/>
            <person name="Sakamoto S."/>
            <person name="Ohme-Takagi M."/>
            <person name="Yagi M."/>
            <person name="Zeng S.J."/>
            <person name="Shen C.Y."/>
            <person name="Yeh C.M."/>
            <person name="Luo Y.B."/>
            <person name="Tsai W.C."/>
            <person name="Van de Peer Y."/>
            <person name="Liu Z.J."/>
        </authorList>
    </citation>
    <scope>NUCLEOTIDE SEQUENCE [LARGE SCALE GENOMIC DNA]</scope>
    <source>
        <tissue evidence="1">The whole plant</tissue>
    </source>
</reference>